<feature type="domain" description="4Fe-4S ferredoxin-type" evidence="1">
    <location>
        <begin position="828"/>
        <end position="859"/>
    </location>
</feature>
<dbReference type="PANTHER" id="PTHR42783">
    <property type="entry name" value="GLUTAMATE SYNTHASE [NADPH] SMALL CHAIN"/>
    <property type="match status" value="1"/>
</dbReference>
<dbReference type="Gene3D" id="3.40.50.740">
    <property type="match status" value="1"/>
</dbReference>
<keyword evidence="3" id="KW-1185">Reference proteome</keyword>
<dbReference type="InterPro" id="IPR017896">
    <property type="entry name" value="4Fe4S_Fe-S-bd"/>
</dbReference>
<reference evidence="2 3" key="1">
    <citation type="submission" date="2021-03" db="EMBL/GenBank/DDBJ databases">
        <title>novel species isolated from a fishpond in China.</title>
        <authorList>
            <person name="Lu H."/>
            <person name="Cai Z."/>
        </authorList>
    </citation>
    <scope>NUCLEOTIDE SEQUENCE [LARGE SCALE GENOMIC DNA]</scope>
    <source>
        <strain evidence="2 3">JCM 31546</strain>
    </source>
</reference>
<dbReference type="InterPro" id="IPR030948">
    <property type="entry name" value="TAT_var_transloc_signal_dom"/>
</dbReference>
<protein>
    <submittedName>
        <fullName evidence="2">TAT-variant-translocated molybdopterin oxidoreductase</fullName>
    </submittedName>
</protein>
<dbReference type="Gene3D" id="3.30.2070.10">
    <property type="entry name" value="Formate dehydrogenase/DMSO reductase"/>
    <property type="match status" value="1"/>
</dbReference>
<sequence length="1027" mass="111253">MKENKKTYWKGLEQLSNDAGFVKHADKEFAELPTTLSEDGNSSRRDFLKVMGFSLAAATLAACEAPVRKAIPYVNKPVDINPSIPNYYASTFASGGDYASIVVKTREGRPIKIDGNELSPISKGGSNAIVQAAVLSLYDKQRLAAPMVGGAKSDWKTVDEQVKSKLASAGAIKIVTNSLFSPTTEKAIQEFAAAFGNVEVVTYDPRSNYGIAKAAEATYGQAMVPDYRFDNAKVIVSFGADFLGTWISPIEFSQAYTSNRKVTKEKPEMSRHYQFESNLSLAGANADYRTPIKASQSGLAVLALYNALAKKAGVAAVSAPAVEVAHLEQAANDLWAAKELGLVISGSNDPNVQIVINAINDLLGANGSTVDFSNPVNYRKGDDAKMAQFVADLGAGGVGGVIFYNCNPVYDHPQGAEIAAGIAKAKVSIATNGTLDETASLVQIVAPDHHFLESWNDYNPKKGLYSLAQPTISPLFATRQAQDSFLTWSGNTTSYYDYLQANWTQAFFPAYGADAASFQEFWDRALYNGVVGSTAASVAVAAVADTSASAAAVTKSYAADNAGAELVVYTKVGMGDGTYANNPWLQEMSDPITKATWDNYLTVSQRWANENGVSMVEENTKKAQLTVNGKSLIVPILIQPGQAYGTFGLAIGYGRTAAGRAGNGVGVNAYNLLDLSKGFVQTDITAGVEVAVTGESYKIARTQTHQTFMGRENVIQETTLGEYKQDASAGRYKPEIYKDGEFVKPSKISLWSGHKYSQHHWGLAIDMSSCTGCGACTVACQVENNVAVVGKQEVLNRREMAWIRIDRYYSSDAPADDLSGMEVAAENPEVTFQPMMCQQCNNAPCETVCPVAATTHSSEGLNQMTYNRCIGTRYCANNCPYKVRRFNWFKYHDNKDFAVANMAQNDDLGKMVLNPDVTVRARGVMEKCSMCVQRIQAGKLEAKREKRKVKDGDINVACAQACPGGGLVFGDLNDPESRISKLLKIEESDAAHKEVGEERAYHVLEEINVSPNVWYFTKIRNKEKNEA</sequence>
<dbReference type="SUPFAM" id="SSF54862">
    <property type="entry name" value="4Fe-4S ferredoxins"/>
    <property type="match status" value="1"/>
</dbReference>
<dbReference type="PROSITE" id="PS51318">
    <property type="entry name" value="TAT"/>
    <property type="match status" value="1"/>
</dbReference>
<comment type="caution">
    <text evidence="2">The sequence shown here is derived from an EMBL/GenBank/DDBJ whole genome shotgun (WGS) entry which is preliminary data.</text>
</comment>
<evidence type="ECO:0000313" key="3">
    <source>
        <dbReference type="Proteomes" id="UP000664698"/>
    </source>
</evidence>
<dbReference type="InterPro" id="IPR006311">
    <property type="entry name" value="TAT_signal"/>
</dbReference>
<evidence type="ECO:0000259" key="1">
    <source>
        <dbReference type="PROSITE" id="PS51379"/>
    </source>
</evidence>
<dbReference type="Gene3D" id="3.40.228.10">
    <property type="entry name" value="Dimethylsulfoxide Reductase, domain 2"/>
    <property type="match status" value="1"/>
</dbReference>
<dbReference type="Pfam" id="PF12838">
    <property type="entry name" value="Fer4_7"/>
    <property type="match status" value="1"/>
</dbReference>
<dbReference type="Gene3D" id="3.30.70.20">
    <property type="match status" value="2"/>
</dbReference>
<dbReference type="CDD" id="cd02784">
    <property type="entry name" value="MopB_CT_PHLH"/>
    <property type="match status" value="1"/>
</dbReference>
<dbReference type="PROSITE" id="PS51379">
    <property type="entry name" value="4FE4S_FER_2"/>
    <property type="match status" value="3"/>
</dbReference>
<dbReference type="SUPFAM" id="SSF53706">
    <property type="entry name" value="Formate dehydrogenase/DMSO reductase, domains 1-3"/>
    <property type="match status" value="1"/>
</dbReference>
<feature type="domain" description="4Fe-4S ferredoxin-type" evidence="1">
    <location>
        <begin position="761"/>
        <end position="791"/>
    </location>
</feature>
<feature type="domain" description="4Fe-4S ferredoxin-type" evidence="1">
    <location>
        <begin position="860"/>
        <end position="889"/>
    </location>
</feature>
<accession>A0ABS3BJY3</accession>
<dbReference type="EMBL" id="JAFKCW010000001">
    <property type="protein sequence ID" value="MBN7799617.1"/>
    <property type="molecule type" value="Genomic_DNA"/>
</dbReference>
<dbReference type="NCBIfam" id="TIGR04519">
    <property type="entry name" value="MoCo_extend_TAT"/>
    <property type="match status" value="1"/>
</dbReference>
<dbReference type="RefSeq" id="WP_206567605.1">
    <property type="nucleotide sequence ID" value="NZ_JAFKCW010000001.1"/>
</dbReference>
<dbReference type="CDD" id="cd10551">
    <property type="entry name" value="PsrB"/>
    <property type="match status" value="1"/>
</dbReference>
<gene>
    <name evidence="2" type="ORF">J0A67_02035</name>
</gene>
<name>A0ABS3BJY3_9BACT</name>
<dbReference type="PANTHER" id="PTHR42783:SF3">
    <property type="entry name" value="GLUTAMATE SYNTHASE [NADPH] SMALL CHAIN-RELATED"/>
    <property type="match status" value="1"/>
</dbReference>
<proteinExistence type="predicted"/>
<evidence type="ECO:0000313" key="2">
    <source>
        <dbReference type="EMBL" id="MBN7799617.1"/>
    </source>
</evidence>
<organism evidence="2 3">
    <name type="scientific">Algoriphagus aestuariicola</name>
    <dbReference type="NCBI Taxonomy" id="1852016"/>
    <lineage>
        <taxon>Bacteria</taxon>
        <taxon>Pseudomonadati</taxon>
        <taxon>Bacteroidota</taxon>
        <taxon>Cytophagia</taxon>
        <taxon>Cytophagales</taxon>
        <taxon>Cyclobacteriaceae</taxon>
        <taxon>Algoriphagus</taxon>
    </lineage>
</organism>
<dbReference type="Proteomes" id="UP000664698">
    <property type="component" value="Unassembled WGS sequence"/>
</dbReference>